<dbReference type="AlphaFoldDB" id="A0AAV7QPZ9"/>
<dbReference type="Proteomes" id="UP001066276">
    <property type="component" value="Chromosome 6"/>
</dbReference>
<gene>
    <name evidence="2" type="ORF">NDU88_008916</name>
</gene>
<keyword evidence="3" id="KW-1185">Reference proteome</keyword>
<reference evidence="2" key="1">
    <citation type="journal article" date="2022" name="bioRxiv">
        <title>Sequencing and chromosome-scale assembly of the giantPleurodeles waltlgenome.</title>
        <authorList>
            <person name="Brown T."/>
            <person name="Elewa A."/>
            <person name="Iarovenko S."/>
            <person name="Subramanian E."/>
            <person name="Araus A.J."/>
            <person name="Petzold A."/>
            <person name="Susuki M."/>
            <person name="Suzuki K.-i.T."/>
            <person name="Hayashi T."/>
            <person name="Toyoda A."/>
            <person name="Oliveira C."/>
            <person name="Osipova E."/>
            <person name="Leigh N.D."/>
            <person name="Simon A."/>
            <person name="Yun M.H."/>
        </authorList>
    </citation>
    <scope>NUCLEOTIDE SEQUENCE</scope>
    <source>
        <strain evidence="2">20211129_DDA</strain>
        <tissue evidence="2">Liver</tissue>
    </source>
</reference>
<organism evidence="2 3">
    <name type="scientific">Pleurodeles waltl</name>
    <name type="common">Iberian ribbed newt</name>
    <dbReference type="NCBI Taxonomy" id="8319"/>
    <lineage>
        <taxon>Eukaryota</taxon>
        <taxon>Metazoa</taxon>
        <taxon>Chordata</taxon>
        <taxon>Craniata</taxon>
        <taxon>Vertebrata</taxon>
        <taxon>Euteleostomi</taxon>
        <taxon>Amphibia</taxon>
        <taxon>Batrachia</taxon>
        <taxon>Caudata</taxon>
        <taxon>Salamandroidea</taxon>
        <taxon>Salamandridae</taxon>
        <taxon>Pleurodelinae</taxon>
        <taxon>Pleurodeles</taxon>
    </lineage>
</organism>
<protein>
    <submittedName>
        <fullName evidence="2">Uncharacterized protein</fullName>
    </submittedName>
</protein>
<feature type="region of interest" description="Disordered" evidence="1">
    <location>
        <begin position="33"/>
        <end position="67"/>
    </location>
</feature>
<evidence type="ECO:0000256" key="1">
    <source>
        <dbReference type="SAM" id="MobiDB-lite"/>
    </source>
</evidence>
<evidence type="ECO:0000313" key="2">
    <source>
        <dbReference type="EMBL" id="KAJ1142602.1"/>
    </source>
</evidence>
<comment type="caution">
    <text evidence="2">The sequence shown here is derived from an EMBL/GenBank/DDBJ whole genome shotgun (WGS) entry which is preliminary data.</text>
</comment>
<name>A0AAV7QPZ9_PLEWA</name>
<dbReference type="EMBL" id="JANPWB010000010">
    <property type="protein sequence ID" value="KAJ1142602.1"/>
    <property type="molecule type" value="Genomic_DNA"/>
</dbReference>
<evidence type="ECO:0000313" key="3">
    <source>
        <dbReference type="Proteomes" id="UP001066276"/>
    </source>
</evidence>
<sequence length="103" mass="11601">MTRGRQGFLLTCRLRCSSSSSWRLTRRDSAPAPLELHTISASRRARSEDRRRSPGHGRQLRFPPPSGYGVEQFYRAPISLLAPQLISVPVNQGPRCKCLRAGR</sequence>
<proteinExistence type="predicted"/>
<accession>A0AAV7QPZ9</accession>